<dbReference type="SUPFAM" id="SSF47090">
    <property type="entry name" value="PGBD-like"/>
    <property type="match status" value="1"/>
</dbReference>
<feature type="compositionally biased region" description="Low complexity" evidence="1">
    <location>
        <begin position="262"/>
        <end position="282"/>
    </location>
</feature>
<feature type="region of interest" description="Disordered" evidence="1">
    <location>
        <begin position="505"/>
        <end position="526"/>
    </location>
</feature>
<organism evidence="3 4">
    <name type="scientific">Streptomyces virginiae</name>
    <name type="common">Streptomyces cinnamonensis</name>
    <dbReference type="NCBI Taxonomy" id="1961"/>
    <lineage>
        <taxon>Bacteria</taxon>
        <taxon>Bacillati</taxon>
        <taxon>Actinomycetota</taxon>
        <taxon>Actinomycetes</taxon>
        <taxon>Kitasatosporales</taxon>
        <taxon>Streptomycetaceae</taxon>
        <taxon>Streptomyces</taxon>
    </lineage>
</organism>
<gene>
    <name evidence="3" type="ORF">OG517_17640</name>
</gene>
<proteinExistence type="predicted"/>
<feature type="compositionally biased region" description="Gly residues" evidence="1">
    <location>
        <begin position="513"/>
        <end position="526"/>
    </location>
</feature>
<evidence type="ECO:0000256" key="1">
    <source>
        <dbReference type="SAM" id="MobiDB-lite"/>
    </source>
</evidence>
<keyword evidence="2" id="KW-0472">Membrane</keyword>
<keyword evidence="2" id="KW-0812">Transmembrane</keyword>
<sequence>MSLEDPDETQVAQPSAGRATDTRRRSRRGLVVAAVVLVLFGSSGSVWWIASQARTPEQRAADAAAPPPSQITGKVSDQQLVERMELTGKVETASRTTITGGRPQGTDRAVVTALPAAAGKSLKAGAVVAEVSGRPVLLLPGRFPAYRDLKAGDKGPDVQQLQRALQPLYGTAVNGTYGPATVEAVRKLYVAAGYEAPAGQGQNTTGGGGSTAGTARTGGAAASGGTAPRGGAETDGGTGAAPGSDGGNGTKGSSGSGGTGGASAPPARGADAPPAAGPAKPGEVLPAAEVTYVGTLPATVVQVTAAVGDAADKPLLVLGSGGRQVRAVLSADQRTRLRDLPADAVIRFGTGPYEGRDGTLGSLDSPSDGKNGDQQGKSGGQDGAATAGTAGAGTAGTGAGGGSGNGSGSEGGRHEALFVPTGAEAKEGATQQIAVELRRSPKGSLTVPVSAVWTDLGGSSTVTVTEGGKERNIPVEVLFTHEGLSAVHALDENLAAGQTVVLVRRGNPADSGSGDGSGGTSGGTDG</sequence>
<keyword evidence="2" id="KW-1133">Transmembrane helix</keyword>
<dbReference type="InterPro" id="IPR036366">
    <property type="entry name" value="PGBDSf"/>
</dbReference>
<reference evidence="3" key="1">
    <citation type="submission" date="2022-10" db="EMBL/GenBank/DDBJ databases">
        <title>The complete genomes of actinobacterial strains from the NBC collection.</title>
        <authorList>
            <person name="Joergensen T.S."/>
            <person name="Alvarez Arevalo M."/>
            <person name="Sterndorff E.B."/>
            <person name="Faurdal D."/>
            <person name="Vuksanovic O."/>
            <person name="Mourched A.-S."/>
            <person name="Charusanti P."/>
            <person name="Shaw S."/>
            <person name="Blin K."/>
            <person name="Weber T."/>
        </authorList>
    </citation>
    <scope>NUCLEOTIDE SEQUENCE</scope>
    <source>
        <strain evidence="3">NBC_00248</strain>
    </source>
</reference>
<feature type="compositionally biased region" description="Gly residues" evidence="1">
    <location>
        <begin position="233"/>
        <end position="261"/>
    </location>
</feature>
<feature type="compositionally biased region" description="Low complexity" evidence="1">
    <location>
        <begin position="212"/>
        <end position="231"/>
    </location>
</feature>
<dbReference type="Gene3D" id="1.10.101.10">
    <property type="entry name" value="PGBD-like superfamily/PGBD"/>
    <property type="match status" value="1"/>
</dbReference>
<keyword evidence="4" id="KW-1185">Reference proteome</keyword>
<dbReference type="EMBL" id="CP108090">
    <property type="protein sequence ID" value="WUQ13111.1"/>
    <property type="molecule type" value="Genomic_DNA"/>
</dbReference>
<evidence type="ECO:0000313" key="4">
    <source>
        <dbReference type="Proteomes" id="UP001432039"/>
    </source>
</evidence>
<evidence type="ECO:0000313" key="3">
    <source>
        <dbReference type="EMBL" id="WUQ13111.1"/>
    </source>
</evidence>
<dbReference type="RefSeq" id="WP_328962171.1">
    <property type="nucleotide sequence ID" value="NZ_CP108090.1"/>
</dbReference>
<feature type="region of interest" description="Disordered" evidence="1">
    <location>
        <begin position="197"/>
        <end position="282"/>
    </location>
</feature>
<feature type="region of interest" description="Disordered" evidence="1">
    <location>
        <begin position="1"/>
        <end position="25"/>
    </location>
</feature>
<evidence type="ECO:0000256" key="2">
    <source>
        <dbReference type="SAM" id="Phobius"/>
    </source>
</evidence>
<dbReference type="Proteomes" id="UP001432039">
    <property type="component" value="Chromosome"/>
</dbReference>
<name>A0ABZ1TCL7_STRVG</name>
<feature type="region of interest" description="Disordered" evidence="1">
    <location>
        <begin position="348"/>
        <end position="414"/>
    </location>
</feature>
<protein>
    <submittedName>
        <fullName evidence="3">Peptidoglycan-binding protein</fullName>
    </submittedName>
</protein>
<accession>A0ABZ1TCL7</accession>
<feature type="compositionally biased region" description="Gly residues" evidence="1">
    <location>
        <begin position="390"/>
        <end position="410"/>
    </location>
</feature>
<dbReference type="InterPro" id="IPR036365">
    <property type="entry name" value="PGBD-like_sf"/>
</dbReference>
<feature type="transmembrane region" description="Helical" evidence="2">
    <location>
        <begin position="30"/>
        <end position="50"/>
    </location>
</feature>